<dbReference type="PANTHER" id="PTHR43881">
    <property type="entry name" value="GAMMA-GLUTAMYLTRANSPEPTIDASE (AFU_ORTHOLOGUE AFUA_4G13580)"/>
    <property type="match status" value="1"/>
</dbReference>
<gene>
    <name evidence="1" type="ORF">D5S19_21725</name>
</gene>
<dbReference type="Gene3D" id="1.10.246.130">
    <property type="match status" value="1"/>
</dbReference>
<sequence length="598" mass="63866">MTSFWPLELARPLVTGSFGVSASTHWVASASAQSVLERGGNAFDAAVAAGFVLHIVEPHLNGPGGDLVAMVTRAGAEPLVLCGQGPTPASATIGHFRAEGLDEIPGSGALAAAVPGAVDAWLLLLRDYGTWELDDVLAYAIHYAERGHPLLANAAGVIASVATLFTGSWPTSADQWLDRGRPPSPGEPVGNAAYGRTLRRLVEEARAAASGRSREARIDAARRAWGAGFVAEAVDRFVRTTRHLHSTGGDHFGVLTGQDMATFEAHLEPSVSIEFREHVVHKAGAWSQGPMLLQSLRILEGYCDDELDLVSERGIHLVAEALKLAAADREVYYGDDLTEPELQHLLSAEYGKRRRDLITETASVEFRPGRAPALREPYRPPLRLPSGDLGESAGEPTVRVAGDMRGDTCHVDVIDRFGNAVSATPSGGWLQSSPTIPELGFCLGTRLQMMRLDPSSPSALRPGCRPRTTLSPTTVVSDDGLIALGTPGGDQQDQWQLVFLLRVLAAGLGEQHAIELPMFHTTSFPGSFWPRTWEPGGLVVEDRLGAGVLAALEDRGHRLTRAGDWKLGRLSSARRDHRTGLLAAAANPRGAQGYAVGR</sequence>
<keyword evidence="1" id="KW-0808">Transferase</keyword>
<name>A0A419HZ02_9PSEU</name>
<dbReference type="InterPro" id="IPR043137">
    <property type="entry name" value="GGT_ssub_C"/>
</dbReference>
<dbReference type="EMBL" id="QZFV01000101">
    <property type="protein sequence ID" value="RJQ82470.1"/>
    <property type="molecule type" value="Genomic_DNA"/>
</dbReference>
<dbReference type="InterPro" id="IPR029055">
    <property type="entry name" value="Ntn_hydrolases_N"/>
</dbReference>
<dbReference type="InterPro" id="IPR052896">
    <property type="entry name" value="GGT-like_enzyme"/>
</dbReference>
<dbReference type="Pfam" id="PF01019">
    <property type="entry name" value="G_glu_transpept"/>
    <property type="match status" value="1"/>
</dbReference>
<dbReference type="PANTHER" id="PTHR43881:SF1">
    <property type="entry name" value="GAMMA-GLUTAMYLTRANSPEPTIDASE (AFU_ORTHOLOGUE AFUA_4G13580)"/>
    <property type="match status" value="1"/>
</dbReference>
<dbReference type="RefSeq" id="WP_120025209.1">
    <property type="nucleotide sequence ID" value="NZ_QZFV01000101.1"/>
</dbReference>
<dbReference type="SUPFAM" id="SSF56235">
    <property type="entry name" value="N-terminal nucleophile aminohydrolases (Ntn hydrolases)"/>
    <property type="match status" value="1"/>
</dbReference>
<dbReference type="Gene3D" id="3.60.20.40">
    <property type="match status" value="1"/>
</dbReference>
<dbReference type="GO" id="GO:0016740">
    <property type="term" value="F:transferase activity"/>
    <property type="evidence" value="ECO:0007669"/>
    <property type="project" value="UniProtKB-KW"/>
</dbReference>
<dbReference type="Proteomes" id="UP000285112">
    <property type="component" value="Unassembled WGS sequence"/>
</dbReference>
<keyword evidence="2" id="KW-1185">Reference proteome</keyword>
<evidence type="ECO:0000313" key="2">
    <source>
        <dbReference type="Proteomes" id="UP000285112"/>
    </source>
</evidence>
<proteinExistence type="predicted"/>
<protein>
    <submittedName>
        <fullName evidence="1">Transferase</fullName>
    </submittedName>
</protein>
<accession>A0A419HZ02</accession>
<comment type="caution">
    <text evidence="1">The sequence shown here is derived from an EMBL/GenBank/DDBJ whole genome shotgun (WGS) entry which is preliminary data.</text>
</comment>
<evidence type="ECO:0000313" key="1">
    <source>
        <dbReference type="EMBL" id="RJQ82470.1"/>
    </source>
</evidence>
<dbReference type="InterPro" id="IPR043138">
    <property type="entry name" value="GGT_lsub"/>
</dbReference>
<organism evidence="1 2">
    <name type="scientific">Amycolatopsis panacis</name>
    <dbReference type="NCBI Taxonomy" id="2340917"/>
    <lineage>
        <taxon>Bacteria</taxon>
        <taxon>Bacillati</taxon>
        <taxon>Actinomycetota</taxon>
        <taxon>Actinomycetes</taxon>
        <taxon>Pseudonocardiales</taxon>
        <taxon>Pseudonocardiaceae</taxon>
        <taxon>Amycolatopsis</taxon>
    </lineage>
</organism>
<reference evidence="1 2" key="1">
    <citation type="submission" date="2018-09" db="EMBL/GenBank/DDBJ databases">
        <title>YIM PH 21725 draft genome.</title>
        <authorList>
            <person name="Miao C."/>
        </authorList>
    </citation>
    <scope>NUCLEOTIDE SEQUENCE [LARGE SCALE GENOMIC DNA]</scope>
    <source>
        <strain evidence="2">YIM PH21725</strain>
    </source>
</reference>
<dbReference type="OrthoDB" id="9781342at2"/>
<dbReference type="PRINTS" id="PR01210">
    <property type="entry name" value="GGTRANSPTASE"/>
</dbReference>
<dbReference type="AlphaFoldDB" id="A0A419HZ02"/>